<gene>
    <name evidence="1" type="ORF">OSB1V03_LOCUS19893</name>
</gene>
<dbReference type="InterPro" id="IPR051549">
    <property type="entry name" value="PEP_Utilizing_Enz"/>
</dbReference>
<dbReference type="OrthoDB" id="6503891at2759"/>
<dbReference type="EMBL" id="OC885211">
    <property type="protein sequence ID" value="CAD7644087.1"/>
    <property type="molecule type" value="Genomic_DNA"/>
</dbReference>
<accession>A0A7R9QFL0</accession>
<proteinExistence type="predicted"/>
<dbReference type="PANTHER" id="PTHR43615:SF1">
    <property type="entry name" value="PPDK_N DOMAIN-CONTAINING PROTEIN"/>
    <property type="match status" value="1"/>
</dbReference>
<dbReference type="EMBL" id="CAJPIZ010030636">
    <property type="protein sequence ID" value="CAG2119946.1"/>
    <property type="molecule type" value="Genomic_DNA"/>
</dbReference>
<reference evidence="1" key="1">
    <citation type="submission" date="2020-11" db="EMBL/GenBank/DDBJ databases">
        <authorList>
            <person name="Tran Van P."/>
        </authorList>
    </citation>
    <scope>NUCLEOTIDE SEQUENCE</scope>
</reference>
<dbReference type="PANTHER" id="PTHR43615">
    <property type="entry name" value="PHOSPHOENOLPYRUVATE SYNTHASE-RELATED"/>
    <property type="match status" value="1"/>
</dbReference>
<feature type="non-terminal residue" evidence="1">
    <location>
        <position position="1"/>
    </location>
</feature>
<keyword evidence="2" id="KW-1185">Reference proteome</keyword>
<dbReference type="AlphaFoldDB" id="A0A7R9QFL0"/>
<evidence type="ECO:0000313" key="2">
    <source>
        <dbReference type="Proteomes" id="UP000759131"/>
    </source>
</evidence>
<name>A0A7R9QFL0_9ACAR</name>
<sequence>MENYGFRGYKEWDLMTTTWSRNRLLLVTTLQTMVPLKESQSPSVLTKDELISRIKSPITRKQKYLLKNWILPACQRSVADREASKQFDIKCMDKFRQLLYKMGEMMCYREGRIPDPDLIFYLTLHELNVLTQIRDPKIVMKAKQRKKIYPKLDKYIYDEMSIGPNIRPRNYTDKKSQSEAYMNGENDVIKGTPVCTGSIKAKACVCKCFDDAKNLKARIY</sequence>
<evidence type="ECO:0000313" key="1">
    <source>
        <dbReference type="EMBL" id="CAD7644087.1"/>
    </source>
</evidence>
<organism evidence="1">
    <name type="scientific">Medioppia subpectinata</name>
    <dbReference type="NCBI Taxonomy" id="1979941"/>
    <lineage>
        <taxon>Eukaryota</taxon>
        <taxon>Metazoa</taxon>
        <taxon>Ecdysozoa</taxon>
        <taxon>Arthropoda</taxon>
        <taxon>Chelicerata</taxon>
        <taxon>Arachnida</taxon>
        <taxon>Acari</taxon>
        <taxon>Acariformes</taxon>
        <taxon>Sarcoptiformes</taxon>
        <taxon>Oribatida</taxon>
        <taxon>Brachypylina</taxon>
        <taxon>Oppioidea</taxon>
        <taxon>Oppiidae</taxon>
        <taxon>Medioppia</taxon>
    </lineage>
</organism>
<protein>
    <submittedName>
        <fullName evidence="1">Uncharacterized protein</fullName>
    </submittedName>
</protein>
<dbReference type="Proteomes" id="UP000759131">
    <property type="component" value="Unassembled WGS sequence"/>
</dbReference>